<accession>A0A3M0GHA9</accession>
<evidence type="ECO:0000313" key="1">
    <source>
        <dbReference type="EMBL" id="RMB63648.1"/>
    </source>
</evidence>
<dbReference type="Proteomes" id="UP000270649">
    <property type="component" value="Unassembled WGS sequence"/>
</dbReference>
<dbReference type="EMBL" id="REGC01000002">
    <property type="protein sequence ID" value="RMB63648.1"/>
    <property type="molecule type" value="Genomic_DNA"/>
</dbReference>
<proteinExistence type="predicted"/>
<sequence>MNDVLARTAEGAAALARAVSEIFADITDPARRTPRGWRRFAYLALGECTVWSRLFGWKKAHTATSAPLLPLLAADAHNPTLSTALLVGAVGQAEKTRRLHHPSLLGVAGVSASHAAYSWVLYRRGARNDARGWGLRVIAWVAALSASRMQPTRTAVAVGGVAVLTTSALAGDPRLRTDATKGVSHGANLLVAAEGLSALRAWLTFAGAQQKSRILRKNKKHTTPAKAARAVGAVEAGALALGHFLLVDALTR</sequence>
<organism evidence="1 2">
    <name type="scientific">Corynebacterium macginleyi</name>
    <dbReference type="NCBI Taxonomy" id="38290"/>
    <lineage>
        <taxon>Bacteria</taxon>
        <taxon>Bacillati</taxon>
        <taxon>Actinomycetota</taxon>
        <taxon>Actinomycetes</taxon>
        <taxon>Mycobacteriales</taxon>
        <taxon>Corynebacteriaceae</taxon>
        <taxon>Corynebacterium</taxon>
    </lineage>
</organism>
<gene>
    <name evidence="1" type="ORF">D9543_02220</name>
</gene>
<evidence type="ECO:0008006" key="3">
    <source>
        <dbReference type="Google" id="ProtNLM"/>
    </source>
</evidence>
<dbReference type="RefSeq" id="WP_121911295.1">
    <property type="nucleotide sequence ID" value="NZ_CP068291.1"/>
</dbReference>
<reference evidence="1 2" key="1">
    <citation type="submission" date="2018-10" db="EMBL/GenBank/DDBJ databases">
        <title>Corynebacterium macginleyi genome sequencing and assembly of the type strain and two clinical samples.</title>
        <authorList>
            <person name="Bernier A.-M."/>
            <person name="Bernard K."/>
        </authorList>
    </citation>
    <scope>NUCLEOTIDE SEQUENCE [LARGE SCALE GENOMIC DNA]</scope>
    <source>
        <strain evidence="1 2">NML 120205</strain>
    </source>
</reference>
<comment type="caution">
    <text evidence="1">The sequence shown here is derived from an EMBL/GenBank/DDBJ whole genome shotgun (WGS) entry which is preliminary data.</text>
</comment>
<dbReference type="AlphaFoldDB" id="A0A3M0GHA9"/>
<name>A0A3M0GHA9_9CORY</name>
<dbReference type="GeneID" id="92745200"/>
<protein>
    <recommendedName>
        <fullName evidence="3">Lysoplasmalogenase</fullName>
    </recommendedName>
</protein>
<evidence type="ECO:0000313" key="2">
    <source>
        <dbReference type="Proteomes" id="UP000270649"/>
    </source>
</evidence>